<protein>
    <submittedName>
        <fullName evidence="1">Uncharacterized protein</fullName>
    </submittedName>
</protein>
<name>X1SK86_9ZZZZ</name>
<evidence type="ECO:0000313" key="1">
    <source>
        <dbReference type="EMBL" id="GAI79561.1"/>
    </source>
</evidence>
<comment type="caution">
    <text evidence="1">The sequence shown here is derived from an EMBL/GenBank/DDBJ whole genome shotgun (WGS) entry which is preliminary data.</text>
</comment>
<feature type="non-terminal residue" evidence="1">
    <location>
        <position position="76"/>
    </location>
</feature>
<dbReference type="EMBL" id="BARW01013405">
    <property type="protein sequence ID" value="GAI79561.1"/>
    <property type="molecule type" value="Genomic_DNA"/>
</dbReference>
<accession>X1SK86</accession>
<sequence length="76" mass="8807">MAILIVVTANQQSQQNMHKIFKRDAPDLFLGSPASNIFFMKNNGRALRYAYTVKARQPFYVDIYLAEELHPHQIPE</sequence>
<dbReference type="AlphaFoldDB" id="X1SK86"/>
<organism evidence="1">
    <name type="scientific">marine sediment metagenome</name>
    <dbReference type="NCBI Taxonomy" id="412755"/>
    <lineage>
        <taxon>unclassified sequences</taxon>
        <taxon>metagenomes</taxon>
        <taxon>ecological metagenomes</taxon>
    </lineage>
</organism>
<gene>
    <name evidence="1" type="ORF">S12H4_24598</name>
</gene>
<reference evidence="1" key="1">
    <citation type="journal article" date="2014" name="Front. Microbiol.">
        <title>High frequency of phylogenetically diverse reductive dehalogenase-homologous genes in deep subseafloor sedimentary metagenomes.</title>
        <authorList>
            <person name="Kawai M."/>
            <person name="Futagami T."/>
            <person name="Toyoda A."/>
            <person name="Takaki Y."/>
            <person name="Nishi S."/>
            <person name="Hori S."/>
            <person name="Arai W."/>
            <person name="Tsubouchi T."/>
            <person name="Morono Y."/>
            <person name="Uchiyama I."/>
            <person name="Ito T."/>
            <person name="Fujiyama A."/>
            <person name="Inagaki F."/>
            <person name="Takami H."/>
        </authorList>
    </citation>
    <scope>NUCLEOTIDE SEQUENCE</scope>
    <source>
        <strain evidence="1">Expedition CK06-06</strain>
    </source>
</reference>
<proteinExistence type="predicted"/>